<evidence type="ECO:0000313" key="1">
    <source>
        <dbReference type="EMBL" id="KAJ7769934.1"/>
    </source>
</evidence>
<name>A0AAD7JQQ4_9AGAR</name>
<proteinExistence type="predicted"/>
<comment type="caution">
    <text evidence="1">The sequence shown here is derived from an EMBL/GenBank/DDBJ whole genome shotgun (WGS) entry which is preliminary data.</text>
</comment>
<gene>
    <name evidence="1" type="ORF">B0H16DRAFT_1452312</name>
</gene>
<dbReference type="AlphaFoldDB" id="A0AAD7JQQ4"/>
<dbReference type="Proteomes" id="UP001215598">
    <property type="component" value="Unassembled WGS sequence"/>
</dbReference>
<dbReference type="EMBL" id="JARKIB010000017">
    <property type="protein sequence ID" value="KAJ7769934.1"/>
    <property type="molecule type" value="Genomic_DNA"/>
</dbReference>
<keyword evidence="2" id="KW-1185">Reference proteome</keyword>
<organism evidence="1 2">
    <name type="scientific">Mycena metata</name>
    <dbReference type="NCBI Taxonomy" id="1033252"/>
    <lineage>
        <taxon>Eukaryota</taxon>
        <taxon>Fungi</taxon>
        <taxon>Dikarya</taxon>
        <taxon>Basidiomycota</taxon>
        <taxon>Agaricomycotina</taxon>
        <taxon>Agaricomycetes</taxon>
        <taxon>Agaricomycetidae</taxon>
        <taxon>Agaricales</taxon>
        <taxon>Marasmiineae</taxon>
        <taxon>Mycenaceae</taxon>
        <taxon>Mycena</taxon>
    </lineage>
</organism>
<accession>A0AAD7JQQ4</accession>
<reference evidence="1" key="1">
    <citation type="submission" date="2023-03" db="EMBL/GenBank/DDBJ databases">
        <title>Massive genome expansion in bonnet fungi (Mycena s.s.) driven by repeated elements and novel gene families across ecological guilds.</title>
        <authorList>
            <consortium name="Lawrence Berkeley National Laboratory"/>
            <person name="Harder C.B."/>
            <person name="Miyauchi S."/>
            <person name="Viragh M."/>
            <person name="Kuo A."/>
            <person name="Thoen E."/>
            <person name="Andreopoulos B."/>
            <person name="Lu D."/>
            <person name="Skrede I."/>
            <person name="Drula E."/>
            <person name="Henrissat B."/>
            <person name="Morin E."/>
            <person name="Kohler A."/>
            <person name="Barry K."/>
            <person name="LaButti K."/>
            <person name="Morin E."/>
            <person name="Salamov A."/>
            <person name="Lipzen A."/>
            <person name="Mereny Z."/>
            <person name="Hegedus B."/>
            <person name="Baldrian P."/>
            <person name="Stursova M."/>
            <person name="Weitz H."/>
            <person name="Taylor A."/>
            <person name="Grigoriev I.V."/>
            <person name="Nagy L.G."/>
            <person name="Martin F."/>
            <person name="Kauserud H."/>
        </authorList>
    </citation>
    <scope>NUCLEOTIDE SEQUENCE</scope>
    <source>
        <strain evidence="1">CBHHK182m</strain>
    </source>
</reference>
<sequence length="189" mass="21025">MAIFIDGLDESEGHDIQEEMLRAIRTSYPDQSIPLRFFVTSRPEPHLRESPLYSRGLSSFNISAYASPFFFVPMKLNNNDRLAYLPAQQFAYHETSFFIVRLLQNFSNISLASAAQPAFLVLNLNTAEASPLGWKNAERLTVKCHLTLLIEVASSSILPPCARNNLVFIKGGLWVSMEGVGGNETEAAV</sequence>
<evidence type="ECO:0008006" key="3">
    <source>
        <dbReference type="Google" id="ProtNLM"/>
    </source>
</evidence>
<evidence type="ECO:0000313" key="2">
    <source>
        <dbReference type="Proteomes" id="UP001215598"/>
    </source>
</evidence>
<protein>
    <recommendedName>
        <fullName evidence="3">NACHT domain-containing protein</fullName>
    </recommendedName>
</protein>